<dbReference type="InterPro" id="IPR015424">
    <property type="entry name" value="PyrdxlP-dep_Trfase"/>
</dbReference>
<organism evidence="5 6">
    <name type="scientific">Dictyobacter formicarum</name>
    <dbReference type="NCBI Taxonomy" id="2778368"/>
    <lineage>
        <taxon>Bacteria</taxon>
        <taxon>Bacillati</taxon>
        <taxon>Chloroflexota</taxon>
        <taxon>Ktedonobacteria</taxon>
        <taxon>Ktedonobacterales</taxon>
        <taxon>Dictyobacteraceae</taxon>
        <taxon>Dictyobacter</taxon>
    </lineage>
</organism>
<dbReference type="EMBL" id="BNJJ01000005">
    <property type="protein sequence ID" value="GHO84294.1"/>
    <property type="molecule type" value="Genomic_DNA"/>
</dbReference>
<dbReference type="InterPro" id="IPR001085">
    <property type="entry name" value="Ser_HO-MeTrfase"/>
</dbReference>
<dbReference type="PANTHER" id="PTHR11680">
    <property type="entry name" value="SERINE HYDROXYMETHYLTRANSFERASE"/>
    <property type="match status" value="1"/>
</dbReference>
<dbReference type="Proteomes" id="UP000635565">
    <property type="component" value="Unassembled WGS sequence"/>
</dbReference>
<comment type="caution">
    <text evidence="5">The sequence shown here is derived from an EMBL/GenBank/DDBJ whole genome shotgun (WGS) entry which is preliminary data.</text>
</comment>
<dbReference type="PIRSF" id="PIRSF000412">
    <property type="entry name" value="SHMT"/>
    <property type="match status" value="1"/>
</dbReference>
<accession>A0ABQ3VF02</accession>
<protein>
    <submittedName>
        <fullName evidence="5">Serine hydroxymethyltransferase</fullName>
    </submittedName>
</protein>
<feature type="domain" description="Serine hydroxymethyltransferase-like" evidence="4">
    <location>
        <begin position="8"/>
        <end position="405"/>
    </location>
</feature>
<dbReference type="Gene3D" id="3.40.640.10">
    <property type="entry name" value="Type I PLP-dependent aspartate aminotransferase-like (Major domain)"/>
    <property type="match status" value="1"/>
</dbReference>
<dbReference type="SUPFAM" id="SSF53383">
    <property type="entry name" value="PLP-dependent transferases"/>
    <property type="match status" value="1"/>
</dbReference>
<dbReference type="Gene3D" id="3.90.1150.10">
    <property type="entry name" value="Aspartate Aminotransferase, domain 1"/>
    <property type="match status" value="1"/>
</dbReference>
<evidence type="ECO:0000313" key="5">
    <source>
        <dbReference type="EMBL" id="GHO84294.1"/>
    </source>
</evidence>
<dbReference type="NCBIfam" id="NF000586">
    <property type="entry name" value="PRK00011.1"/>
    <property type="match status" value="1"/>
</dbReference>
<dbReference type="RefSeq" id="WP_201361918.1">
    <property type="nucleotide sequence ID" value="NZ_BNJJ01000005.1"/>
</dbReference>
<evidence type="ECO:0000259" key="4">
    <source>
        <dbReference type="Pfam" id="PF00464"/>
    </source>
</evidence>
<dbReference type="Pfam" id="PF00464">
    <property type="entry name" value="SHMT"/>
    <property type="match status" value="1"/>
</dbReference>
<sequence>MTIDIHDIEAIIQQQDTWRQTQTINLIASENTPSEAVRRVQTSDFMGRYAEGHPNEGEQVNRYYQGTRYIDQIESMAEQELLTLFGARQADVRPISGNAANTALALSILRGGDTVIANSTDAGGHISHGAVGVFGRRIQSRGQSLKVGGEHSINLHYLPLTEDRYHVDAEKTIELIDQLNPQLVILGKSLFLFPEPVSEIAAFCKTKDIPVLYDGAHVLGLIAGGQFQSPLQEGATWMTGSTHKTFPGPQRGIILSNLKDAAAIKKYWQPADRGVFPGSSSNHHLHTLPALLVATREMQRYGREYAAQIVRNAQALGRSLDELGTPVEAREFGYTQSHMIAVNVAQWGGGVAVAKRLEESDIILNYNMLPGDADPRNPSGLRIGVSEMTRFGMDERAMGELAQLIHESVRGKNVKQQVNALRAHYVEMKYV</sequence>
<dbReference type="InterPro" id="IPR015421">
    <property type="entry name" value="PyrdxlP-dep_Trfase_major"/>
</dbReference>
<dbReference type="InterPro" id="IPR015422">
    <property type="entry name" value="PyrdxlP-dep_Trfase_small"/>
</dbReference>
<evidence type="ECO:0000256" key="3">
    <source>
        <dbReference type="ARBA" id="ARBA00022898"/>
    </source>
</evidence>
<reference evidence="5 6" key="1">
    <citation type="journal article" date="2021" name="Int. J. Syst. Evol. Microbiol.">
        <title>Reticulibacter mediterranei gen. nov., sp. nov., within the new family Reticulibacteraceae fam. nov., and Ktedonospora formicarum gen. nov., sp. nov., Ktedonobacter robiniae sp. nov., Dictyobacter formicarum sp. nov. and Dictyobacter arantiisoli sp. nov., belonging to the class Ktedonobacteria.</title>
        <authorList>
            <person name="Yabe S."/>
            <person name="Zheng Y."/>
            <person name="Wang C.M."/>
            <person name="Sakai Y."/>
            <person name="Abe K."/>
            <person name="Yokota A."/>
            <person name="Donadio S."/>
            <person name="Cavaletti L."/>
            <person name="Monciardini P."/>
        </authorList>
    </citation>
    <scope>NUCLEOTIDE SEQUENCE [LARGE SCALE GENOMIC DNA]</scope>
    <source>
        <strain evidence="5 6">SOSP1-9</strain>
    </source>
</reference>
<comment type="similarity">
    <text evidence="2">Belongs to the SHMT family.</text>
</comment>
<keyword evidence="6" id="KW-1185">Reference proteome</keyword>
<comment type="cofactor">
    <cofactor evidence="1">
        <name>pyridoxal 5'-phosphate</name>
        <dbReference type="ChEBI" id="CHEBI:597326"/>
    </cofactor>
</comment>
<dbReference type="InterPro" id="IPR049943">
    <property type="entry name" value="Ser_HO-MeTrfase-like"/>
</dbReference>
<proteinExistence type="inferred from homology"/>
<evidence type="ECO:0000313" key="6">
    <source>
        <dbReference type="Proteomes" id="UP000635565"/>
    </source>
</evidence>
<name>A0ABQ3VF02_9CHLR</name>
<evidence type="ECO:0000256" key="1">
    <source>
        <dbReference type="ARBA" id="ARBA00001933"/>
    </source>
</evidence>
<keyword evidence="3" id="KW-0663">Pyridoxal phosphate</keyword>
<gene>
    <name evidence="5" type="ORF">KSZ_23000</name>
</gene>
<evidence type="ECO:0000256" key="2">
    <source>
        <dbReference type="ARBA" id="ARBA00006376"/>
    </source>
</evidence>
<dbReference type="PANTHER" id="PTHR11680:SF35">
    <property type="entry name" value="SERINE HYDROXYMETHYLTRANSFERASE 1"/>
    <property type="match status" value="1"/>
</dbReference>
<dbReference type="InterPro" id="IPR039429">
    <property type="entry name" value="SHMT-like_dom"/>
</dbReference>